<dbReference type="GO" id="GO:0005840">
    <property type="term" value="C:ribosome"/>
    <property type="evidence" value="ECO:0007669"/>
    <property type="project" value="UniProtKB-KW"/>
</dbReference>
<name>A0A2P2LRN5_RHIMU</name>
<evidence type="ECO:0000313" key="2">
    <source>
        <dbReference type="EMBL" id="MBX20627.1"/>
    </source>
</evidence>
<reference evidence="2" key="1">
    <citation type="submission" date="2018-02" db="EMBL/GenBank/DDBJ databases">
        <title>Rhizophora mucronata_Transcriptome.</title>
        <authorList>
            <person name="Meera S.P."/>
            <person name="Sreeshan A."/>
            <person name="Augustine A."/>
        </authorList>
    </citation>
    <scope>NUCLEOTIDE SEQUENCE</scope>
    <source>
        <tissue evidence="2">Leaf</tissue>
    </source>
</reference>
<keyword evidence="2" id="KW-0687">Ribonucleoprotein</keyword>
<dbReference type="EMBL" id="GGEC01040143">
    <property type="protein sequence ID" value="MBX20627.1"/>
    <property type="molecule type" value="Transcribed_RNA"/>
</dbReference>
<sequence>MKKSIAGRHLCCQQLRLRSQWFKVLTANVLIVTNFICSHNCFMFFVTQLLGTNEFFPGTSLNCLTKFHPNFVLPFTVEIF</sequence>
<keyword evidence="1" id="KW-0812">Transmembrane</keyword>
<protein>
    <submittedName>
        <fullName evidence="2">40S ribosomal protein S3-3-like</fullName>
    </submittedName>
</protein>
<dbReference type="AlphaFoldDB" id="A0A2P2LRN5"/>
<feature type="transmembrane region" description="Helical" evidence="1">
    <location>
        <begin position="21"/>
        <end position="46"/>
    </location>
</feature>
<accession>A0A2P2LRN5</accession>
<proteinExistence type="predicted"/>
<keyword evidence="1" id="KW-0472">Membrane</keyword>
<evidence type="ECO:0000256" key="1">
    <source>
        <dbReference type="SAM" id="Phobius"/>
    </source>
</evidence>
<organism evidence="2">
    <name type="scientific">Rhizophora mucronata</name>
    <name type="common">Asiatic mangrove</name>
    <dbReference type="NCBI Taxonomy" id="61149"/>
    <lineage>
        <taxon>Eukaryota</taxon>
        <taxon>Viridiplantae</taxon>
        <taxon>Streptophyta</taxon>
        <taxon>Embryophyta</taxon>
        <taxon>Tracheophyta</taxon>
        <taxon>Spermatophyta</taxon>
        <taxon>Magnoliopsida</taxon>
        <taxon>eudicotyledons</taxon>
        <taxon>Gunneridae</taxon>
        <taxon>Pentapetalae</taxon>
        <taxon>rosids</taxon>
        <taxon>fabids</taxon>
        <taxon>Malpighiales</taxon>
        <taxon>Rhizophoraceae</taxon>
        <taxon>Rhizophora</taxon>
    </lineage>
</organism>
<keyword evidence="2" id="KW-0689">Ribosomal protein</keyword>
<keyword evidence="1" id="KW-1133">Transmembrane helix</keyword>